<gene>
    <name evidence="2" type="ORF">FHG71_19555</name>
</gene>
<comment type="caution">
    <text evidence="2">The sequence shown here is derived from an EMBL/GenBank/DDBJ whole genome shotgun (WGS) entry which is preliminary data.</text>
</comment>
<feature type="transmembrane region" description="Helical" evidence="1">
    <location>
        <begin position="36"/>
        <end position="54"/>
    </location>
</feature>
<organism evidence="2 3">
    <name type="scientific">Rubellimicrobium roseum</name>
    <dbReference type="NCBI Taxonomy" id="687525"/>
    <lineage>
        <taxon>Bacteria</taxon>
        <taxon>Pseudomonadati</taxon>
        <taxon>Pseudomonadota</taxon>
        <taxon>Alphaproteobacteria</taxon>
        <taxon>Rhodobacterales</taxon>
        <taxon>Roseobacteraceae</taxon>
        <taxon>Rubellimicrobium</taxon>
    </lineage>
</organism>
<dbReference type="EMBL" id="VDFV01000051">
    <property type="protein sequence ID" value="TNC63213.1"/>
    <property type="molecule type" value="Genomic_DNA"/>
</dbReference>
<keyword evidence="3" id="KW-1185">Reference proteome</keyword>
<keyword evidence="1" id="KW-0472">Membrane</keyword>
<accession>A0A5C4N4R1</accession>
<evidence type="ECO:0000256" key="1">
    <source>
        <dbReference type="SAM" id="Phobius"/>
    </source>
</evidence>
<dbReference type="AlphaFoldDB" id="A0A5C4N4R1"/>
<evidence type="ECO:0000313" key="2">
    <source>
        <dbReference type="EMBL" id="TNC63213.1"/>
    </source>
</evidence>
<sequence>MRHLTFPERAERVLIAALVLAILLIAQPWSILVYRAGLILLVVATLLQIPVGNLPKDAGVGRSLMLIVLILGIVAAVFGIGILLTPFLSQLGR</sequence>
<keyword evidence="1" id="KW-0812">Transmembrane</keyword>
<dbReference type="OrthoDB" id="7916543at2"/>
<dbReference type="RefSeq" id="WP_139083380.1">
    <property type="nucleotide sequence ID" value="NZ_VDFV01000051.1"/>
</dbReference>
<keyword evidence="1" id="KW-1133">Transmembrane helix</keyword>
<proteinExistence type="predicted"/>
<dbReference type="Proteomes" id="UP000305709">
    <property type="component" value="Unassembled WGS sequence"/>
</dbReference>
<feature type="transmembrane region" description="Helical" evidence="1">
    <location>
        <begin position="12"/>
        <end position="30"/>
    </location>
</feature>
<evidence type="ECO:0000313" key="3">
    <source>
        <dbReference type="Proteomes" id="UP000305709"/>
    </source>
</evidence>
<evidence type="ECO:0008006" key="4">
    <source>
        <dbReference type="Google" id="ProtNLM"/>
    </source>
</evidence>
<protein>
    <recommendedName>
        <fullName evidence="4">AI-2E family transporter</fullName>
    </recommendedName>
</protein>
<reference evidence="2 3" key="1">
    <citation type="submission" date="2019-06" db="EMBL/GenBank/DDBJ databases">
        <authorList>
            <person name="Jiang L."/>
        </authorList>
    </citation>
    <scope>NUCLEOTIDE SEQUENCE [LARGE SCALE GENOMIC DNA]</scope>
    <source>
        <strain evidence="2 3">YIM 48858</strain>
    </source>
</reference>
<name>A0A5C4N4R1_9RHOB</name>
<feature type="transmembrane region" description="Helical" evidence="1">
    <location>
        <begin position="66"/>
        <end position="88"/>
    </location>
</feature>